<evidence type="ECO:0000313" key="2">
    <source>
        <dbReference type="Proteomes" id="UP001589838"/>
    </source>
</evidence>
<keyword evidence="2" id="KW-1185">Reference proteome</keyword>
<evidence type="ECO:0008006" key="3">
    <source>
        <dbReference type="Google" id="ProtNLM"/>
    </source>
</evidence>
<evidence type="ECO:0000313" key="1">
    <source>
        <dbReference type="EMBL" id="MFC0470776.1"/>
    </source>
</evidence>
<proteinExistence type="predicted"/>
<accession>A0ABV6KG16</accession>
<protein>
    <recommendedName>
        <fullName evidence="3">Transposase</fullName>
    </recommendedName>
</protein>
<sequence>MYRGKAFCEASIYFYLKADKQDEELCHRLNSLKDVRSNTVKVTDVRIIKTYFDEAHNEQVTSISVMAEVLVKYDSNITHLNDYRVNACRELRKHLPKSGAIMAHSIDTYSPFRLDGFISR</sequence>
<dbReference type="Proteomes" id="UP001589838">
    <property type="component" value="Unassembled WGS sequence"/>
</dbReference>
<gene>
    <name evidence="1" type="ORF">ACFFHM_09800</name>
</gene>
<organism evidence="1 2">
    <name type="scientific">Halalkalibacter kiskunsagensis</name>
    <dbReference type="NCBI Taxonomy" id="1548599"/>
    <lineage>
        <taxon>Bacteria</taxon>
        <taxon>Bacillati</taxon>
        <taxon>Bacillota</taxon>
        <taxon>Bacilli</taxon>
        <taxon>Bacillales</taxon>
        <taxon>Bacillaceae</taxon>
        <taxon>Halalkalibacter</taxon>
    </lineage>
</organism>
<comment type="caution">
    <text evidence="1">The sequence shown here is derived from an EMBL/GenBank/DDBJ whole genome shotgun (WGS) entry which is preliminary data.</text>
</comment>
<name>A0ABV6KG16_9BACI</name>
<reference evidence="1 2" key="1">
    <citation type="submission" date="2024-09" db="EMBL/GenBank/DDBJ databases">
        <authorList>
            <person name="Sun Q."/>
            <person name="Mori K."/>
        </authorList>
    </citation>
    <scope>NUCLEOTIDE SEQUENCE [LARGE SCALE GENOMIC DNA]</scope>
    <source>
        <strain evidence="1 2">NCAIM B.02610</strain>
    </source>
</reference>
<dbReference type="EMBL" id="JBHLUX010000025">
    <property type="protein sequence ID" value="MFC0470776.1"/>
    <property type="molecule type" value="Genomic_DNA"/>
</dbReference>
<dbReference type="RefSeq" id="WP_335960428.1">
    <property type="nucleotide sequence ID" value="NZ_JAXBLX010000010.1"/>
</dbReference>